<dbReference type="InterPro" id="IPR011528">
    <property type="entry name" value="NERD"/>
</dbReference>
<feature type="domain" description="NERD" evidence="2">
    <location>
        <begin position="57"/>
        <end position="168"/>
    </location>
</feature>
<proteinExistence type="predicted"/>
<dbReference type="AlphaFoldDB" id="A0A4R4SXX2"/>
<dbReference type="Proteomes" id="UP000295345">
    <property type="component" value="Unassembled WGS sequence"/>
</dbReference>
<evidence type="ECO:0000313" key="3">
    <source>
        <dbReference type="EMBL" id="TDC69168.1"/>
    </source>
</evidence>
<evidence type="ECO:0000259" key="2">
    <source>
        <dbReference type="PROSITE" id="PS50965"/>
    </source>
</evidence>
<comment type="caution">
    <text evidence="3">The sequence shown here is derived from an EMBL/GenBank/DDBJ whole genome shotgun (WGS) entry which is preliminary data.</text>
</comment>
<accession>A0A4R4SXX2</accession>
<feature type="non-terminal residue" evidence="3">
    <location>
        <position position="1"/>
    </location>
</feature>
<dbReference type="Pfam" id="PF08378">
    <property type="entry name" value="NERD"/>
    <property type="match status" value="1"/>
</dbReference>
<evidence type="ECO:0000313" key="4">
    <source>
        <dbReference type="Proteomes" id="UP000295345"/>
    </source>
</evidence>
<dbReference type="OrthoDB" id="5793358at2"/>
<feature type="region of interest" description="Disordered" evidence="1">
    <location>
        <begin position="1"/>
        <end position="21"/>
    </location>
</feature>
<dbReference type="EMBL" id="SMKI01000347">
    <property type="protein sequence ID" value="TDC69168.1"/>
    <property type="molecule type" value="Genomic_DNA"/>
</dbReference>
<dbReference type="RefSeq" id="WP_132820647.1">
    <property type="nucleotide sequence ID" value="NZ_SMKI01000347.1"/>
</dbReference>
<evidence type="ECO:0000256" key="1">
    <source>
        <dbReference type="SAM" id="MobiDB-lite"/>
    </source>
</evidence>
<reference evidence="3 4" key="1">
    <citation type="submission" date="2019-03" db="EMBL/GenBank/DDBJ databases">
        <title>Draft genome sequences of novel Actinobacteria.</title>
        <authorList>
            <person name="Sahin N."/>
            <person name="Ay H."/>
            <person name="Saygin H."/>
        </authorList>
    </citation>
    <scope>NUCLEOTIDE SEQUENCE [LARGE SCALE GENOMIC DNA]</scope>
    <source>
        <strain evidence="3 4">DSM 41900</strain>
    </source>
</reference>
<protein>
    <submittedName>
        <fullName evidence="3">NERD domain-containing protein</fullName>
    </submittedName>
</protein>
<organism evidence="3 4">
    <name type="scientific">Streptomyces hainanensis</name>
    <dbReference type="NCBI Taxonomy" id="402648"/>
    <lineage>
        <taxon>Bacteria</taxon>
        <taxon>Bacillati</taxon>
        <taxon>Actinomycetota</taxon>
        <taxon>Actinomycetes</taxon>
        <taxon>Kitasatosporales</taxon>
        <taxon>Streptomycetaceae</taxon>
        <taxon>Streptomyces</taxon>
    </lineage>
</organism>
<gene>
    <name evidence="3" type="ORF">E1283_26345</name>
</gene>
<dbReference type="PROSITE" id="PS50965">
    <property type="entry name" value="NERD"/>
    <property type="match status" value="1"/>
</dbReference>
<sequence>VYKRQAPRPTGPPPVDLADNRPGQALRAKIDDISPSFWHRLLARLLGRRTEADSWRAGLVGERKAGDELDRLTARGWHVVHSIPLPRDVDIDHLLIGPGGVYSVNTKRHPGARIWVGDHAARVRGQSYPYPVKSRREAARAAAALTRACGFPVDVRPVLLFVDAANVTVVPTLSDVTVVRHHREVAAFKRLDGVLTAPAAARVHAAARDPRTWERA</sequence>
<name>A0A4R4SXX2_9ACTN</name>
<keyword evidence="4" id="KW-1185">Reference proteome</keyword>